<organism evidence="2 3">
    <name type="scientific">Selenomonas artemidis F0399</name>
    <dbReference type="NCBI Taxonomy" id="749551"/>
    <lineage>
        <taxon>Bacteria</taxon>
        <taxon>Bacillati</taxon>
        <taxon>Bacillota</taxon>
        <taxon>Negativicutes</taxon>
        <taxon>Selenomonadales</taxon>
        <taxon>Selenomonadaceae</taxon>
        <taxon>Selenomonas</taxon>
    </lineage>
</organism>
<dbReference type="EMBL" id="AECV01000061">
    <property type="protein sequence ID" value="EFW28674.1"/>
    <property type="molecule type" value="Genomic_DNA"/>
</dbReference>
<dbReference type="AlphaFoldDB" id="E7N521"/>
<sequence>MHGCRQHKKGAASGQLAVYYMGILIYVLVLAGLFSVAVARETFYLVLHRRIQRFSYGFFL</sequence>
<keyword evidence="1" id="KW-0812">Transmembrane</keyword>
<accession>E7N521</accession>
<dbReference type="HOGENOM" id="CLU_2939202_0_0_9"/>
<protein>
    <submittedName>
        <fullName evidence="2">Uncharacterized protein</fullName>
    </submittedName>
</protein>
<name>E7N521_9FIRM</name>
<dbReference type="Proteomes" id="UP000004633">
    <property type="component" value="Unassembled WGS sequence"/>
</dbReference>
<reference evidence="2 3" key="1">
    <citation type="submission" date="2010-08" db="EMBL/GenBank/DDBJ databases">
        <authorList>
            <person name="Weinstock G."/>
            <person name="Sodergren E."/>
            <person name="Clifton S."/>
            <person name="Fulton L."/>
            <person name="Fulton B."/>
            <person name="Courtney L."/>
            <person name="Fronick C."/>
            <person name="Harrison M."/>
            <person name="Strong C."/>
            <person name="Farmer C."/>
            <person name="Delahaunty K."/>
            <person name="Markovic C."/>
            <person name="Hall O."/>
            <person name="Minx P."/>
            <person name="Tomlinson C."/>
            <person name="Mitreva M."/>
            <person name="Hou S."/>
            <person name="Chen J."/>
            <person name="Wollam A."/>
            <person name="Pepin K.H."/>
            <person name="Johnson M."/>
            <person name="Bhonagiri V."/>
            <person name="Zhang X."/>
            <person name="Suruliraj S."/>
            <person name="Warren W."/>
            <person name="Chinwalla A."/>
            <person name="Mardis E.R."/>
            <person name="Wilson R.K."/>
        </authorList>
    </citation>
    <scope>NUCLEOTIDE SEQUENCE [LARGE SCALE GENOMIC DNA]</scope>
    <source>
        <strain evidence="2 3">F0399</strain>
    </source>
</reference>
<evidence type="ECO:0000313" key="3">
    <source>
        <dbReference type="Proteomes" id="UP000004633"/>
    </source>
</evidence>
<evidence type="ECO:0000256" key="1">
    <source>
        <dbReference type="SAM" id="Phobius"/>
    </source>
</evidence>
<comment type="caution">
    <text evidence="2">The sequence shown here is derived from an EMBL/GenBank/DDBJ whole genome shotgun (WGS) entry which is preliminary data.</text>
</comment>
<keyword evidence="1" id="KW-0472">Membrane</keyword>
<evidence type="ECO:0000313" key="2">
    <source>
        <dbReference type="EMBL" id="EFW28674.1"/>
    </source>
</evidence>
<keyword evidence="1" id="KW-1133">Transmembrane helix</keyword>
<proteinExistence type="predicted"/>
<gene>
    <name evidence="2" type="ORF">HMPREF9555_02117</name>
</gene>
<feature type="transmembrane region" description="Helical" evidence="1">
    <location>
        <begin position="17"/>
        <end position="39"/>
    </location>
</feature>
<keyword evidence="3" id="KW-1185">Reference proteome</keyword>